<dbReference type="STRING" id="1797716.A3D07_03260"/>
<dbReference type="Pfam" id="PF02482">
    <property type="entry name" value="Ribosomal_S30AE"/>
    <property type="match status" value="1"/>
</dbReference>
<dbReference type="Gene3D" id="3.30.160.100">
    <property type="entry name" value="Ribosome hibernation promotion factor-like"/>
    <property type="match status" value="1"/>
</dbReference>
<evidence type="ECO:0000313" key="1">
    <source>
        <dbReference type="EMBL" id="OGD89778.1"/>
    </source>
</evidence>
<sequence>MDISITGLHIQTDPKLKDYADKKAKKLVRYHARITDLKVRLFAEKAHRSEDHDYYCEITVHVPGKILEIVDKERDVTKAIDRATDRMKKALIRHREKEISKKHKEGLAAKLFRGLTRS</sequence>
<evidence type="ECO:0000313" key="2">
    <source>
        <dbReference type="Proteomes" id="UP000177124"/>
    </source>
</evidence>
<dbReference type="AlphaFoldDB" id="A0A1F5GD37"/>
<proteinExistence type="predicted"/>
<organism evidence="1 2">
    <name type="scientific">Candidatus Curtissbacteria bacterium RIFCSPHIGHO2_02_FULL_42_15</name>
    <dbReference type="NCBI Taxonomy" id="1797716"/>
    <lineage>
        <taxon>Bacteria</taxon>
        <taxon>Candidatus Curtissiibacteriota</taxon>
    </lineage>
</organism>
<dbReference type="NCBIfam" id="TIGR00741">
    <property type="entry name" value="yfiA"/>
    <property type="match status" value="1"/>
</dbReference>
<dbReference type="InterPro" id="IPR003489">
    <property type="entry name" value="RHF/RaiA"/>
</dbReference>
<dbReference type="InterPro" id="IPR036567">
    <property type="entry name" value="RHF-like"/>
</dbReference>
<dbReference type="SUPFAM" id="SSF69754">
    <property type="entry name" value="Ribosome binding protein Y (YfiA homologue)"/>
    <property type="match status" value="1"/>
</dbReference>
<dbReference type="EMBL" id="MFBF01000065">
    <property type="protein sequence ID" value="OGD89778.1"/>
    <property type="molecule type" value="Genomic_DNA"/>
</dbReference>
<reference evidence="1 2" key="1">
    <citation type="journal article" date="2016" name="Nat. Commun.">
        <title>Thousands of microbial genomes shed light on interconnected biogeochemical processes in an aquifer system.</title>
        <authorList>
            <person name="Anantharaman K."/>
            <person name="Brown C.T."/>
            <person name="Hug L.A."/>
            <person name="Sharon I."/>
            <person name="Castelle C.J."/>
            <person name="Probst A.J."/>
            <person name="Thomas B.C."/>
            <person name="Singh A."/>
            <person name="Wilkins M.J."/>
            <person name="Karaoz U."/>
            <person name="Brodie E.L."/>
            <person name="Williams K.H."/>
            <person name="Hubbard S.S."/>
            <person name="Banfield J.F."/>
        </authorList>
    </citation>
    <scope>NUCLEOTIDE SEQUENCE [LARGE SCALE GENOMIC DNA]</scope>
</reference>
<comment type="caution">
    <text evidence="1">The sequence shown here is derived from an EMBL/GenBank/DDBJ whole genome shotgun (WGS) entry which is preliminary data.</text>
</comment>
<accession>A0A1F5GD37</accession>
<gene>
    <name evidence="1" type="ORF">A3D07_03260</name>
</gene>
<dbReference type="Proteomes" id="UP000177124">
    <property type="component" value="Unassembled WGS sequence"/>
</dbReference>
<protein>
    <submittedName>
        <fullName evidence="1">Ribosomal subunit interface protein</fullName>
    </submittedName>
</protein>
<name>A0A1F5GD37_9BACT</name>